<dbReference type="Gene3D" id="3.40.50.2000">
    <property type="entry name" value="Glycogen Phosphorylase B"/>
    <property type="match status" value="2"/>
</dbReference>
<accession>A0A371IV64</accession>
<dbReference type="OrthoDB" id="6620093at2"/>
<dbReference type="FunFam" id="3.40.50.2000:FF:000072">
    <property type="entry name" value="Glycosyl transferase"/>
    <property type="match status" value="1"/>
</dbReference>
<comment type="caution">
    <text evidence="4">The sequence shown here is derived from an EMBL/GenBank/DDBJ whole genome shotgun (WGS) entry which is preliminary data.</text>
</comment>
<dbReference type="InterPro" id="IPR010610">
    <property type="entry name" value="EryCIII-like_C"/>
</dbReference>
<evidence type="ECO:0000259" key="3">
    <source>
        <dbReference type="Pfam" id="PF06722"/>
    </source>
</evidence>
<gene>
    <name evidence="4" type="ORF">CHF27_003145</name>
</gene>
<dbReference type="GO" id="GO:0008194">
    <property type="term" value="F:UDP-glycosyltransferase activity"/>
    <property type="evidence" value="ECO:0007669"/>
    <property type="project" value="InterPro"/>
</dbReference>
<dbReference type="Pfam" id="PF06722">
    <property type="entry name" value="EryCIII-like_C"/>
    <property type="match status" value="1"/>
</dbReference>
<dbReference type="AlphaFoldDB" id="A0A371IV64"/>
<dbReference type="NCBIfam" id="TIGR01426">
    <property type="entry name" value="MGT"/>
    <property type="match status" value="1"/>
</dbReference>
<reference evidence="4 5" key="1">
    <citation type="journal article" date="2017" name="Genome Announc.">
        <title>Draft Genome Sequence of Romboutsia maritimum sp. nov. Strain CCRI-22766(T), Isolated from Coastal Estuarine Mud.</title>
        <authorList>
            <person name="Maheux A.F."/>
            <person name="Boudreau D.K."/>
            <person name="Berube E."/>
            <person name="Boissinot M."/>
            <person name="Raymond F."/>
            <person name="Brodeur S."/>
            <person name="Corbeil J."/>
            <person name="Brightwell G."/>
            <person name="Broda D."/>
            <person name="Omar R.F."/>
            <person name="Bergeron M.G."/>
        </authorList>
    </citation>
    <scope>NUCLEOTIDE SEQUENCE [LARGE SCALE GENOMIC DNA]</scope>
    <source>
        <strain evidence="4 5">CCRI-22766</strain>
    </source>
</reference>
<comment type="similarity">
    <text evidence="1">Belongs to the UDP-glycosyltransferase family.</text>
</comment>
<evidence type="ECO:0000256" key="1">
    <source>
        <dbReference type="ARBA" id="ARBA00009995"/>
    </source>
</evidence>
<dbReference type="SUPFAM" id="SSF53756">
    <property type="entry name" value="UDP-Glycosyltransferase/glycogen phosphorylase"/>
    <property type="match status" value="1"/>
</dbReference>
<dbReference type="Proteomes" id="UP000243494">
    <property type="component" value="Unassembled WGS sequence"/>
</dbReference>
<feature type="domain" description="Erythromycin biosynthesis protein CIII-like C-terminal" evidence="3">
    <location>
        <begin position="248"/>
        <end position="369"/>
    </location>
</feature>
<protein>
    <submittedName>
        <fullName evidence="4">Glucosyltransferase</fullName>
    </submittedName>
</protein>
<dbReference type="RefSeq" id="WP_095405582.1">
    <property type="nucleotide sequence ID" value="NZ_NOJZ02000003.1"/>
</dbReference>
<evidence type="ECO:0000313" key="5">
    <source>
        <dbReference type="Proteomes" id="UP000243494"/>
    </source>
</evidence>
<dbReference type="GO" id="GO:0016758">
    <property type="term" value="F:hexosyltransferase activity"/>
    <property type="evidence" value="ECO:0007669"/>
    <property type="project" value="InterPro"/>
</dbReference>
<dbReference type="EMBL" id="NOJZ02000003">
    <property type="protein sequence ID" value="RDY24366.1"/>
    <property type="molecule type" value="Genomic_DNA"/>
</dbReference>
<dbReference type="PANTHER" id="PTHR21015">
    <property type="entry name" value="UDP-N-ACETYLGLUCOSAMINE--N-ACETYLMURAMYL-(PENTAPEPTIDE) PYROPHOSPHORYL-UNDECAPRENOL N-ACETYLGLUCOSAMINE TRANSFERASE 1"/>
    <property type="match status" value="1"/>
</dbReference>
<evidence type="ECO:0000256" key="2">
    <source>
        <dbReference type="ARBA" id="ARBA00022679"/>
    </source>
</evidence>
<dbReference type="InterPro" id="IPR006326">
    <property type="entry name" value="UDPGT_MGT-like"/>
</dbReference>
<keyword evidence="2 4" id="KW-0808">Transferase</keyword>
<keyword evidence="5" id="KW-1185">Reference proteome</keyword>
<evidence type="ECO:0000313" key="4">
    <source>
        <dbReference type="EMBL" id="RDY24366.1"/>
    </source>
</evidence>
<name>A0A371IV64_9FIRM</name>
<sequence>MSKIVFFSIPAHGHTNPTIEVVRELVDRGNEVLYYSFNDFKAKIECAGAICICCDEYLPKLSCGDEKKIGKDFPTLIEMIVDTTISLDKKVCKELKNFRPDCIVSDSLSFWGKLFAQKLNIPYICSTTTFAFNDYTAKMMKHGFNEIMHMVLGRGRINKKIKLLRENGYDVENFISMIKNDNDTNTIVYTSREFQPMTETFSDKYSFVGPSVPKAIVEYKERSRKQIYISLGTVNNKNIKFYKNCIKAFENCDVNVVMSVGKDTNIEDLGHIPDNFKVKNNVDQISVLRNTDVFITHCGMNSVNESLYYGIPMVLFPQHSEQMMVANRVNDLGAGIMLNKNKDKCIKDKVIQVINNNEYKEKANKLAQSFRNAGGTKKAADVILKEIYDSRKINL</sequence>
<dbReference type="InterPro" id="IPR002213">
    <property type="entry name" value="UDP_glucos_trans"/>
</dbReference>
<dbReference type="PANTHER" id="PTHR21015:SF22">
    <property type="entry name" value="GLYCOSYLTRANSFERASE"/>
    <property type="match status" value="1"/>
</dbReference>
<organism evidence="4 5">
    <name type="scientific">Romboutsia maritimum</name>
    <dbReference type="NCBI Taxonomy" id="2020948"/>
    <lineage>
        <taxon>Bacteria</taxon>
        <taxon>Bacillati</taxon>
        <taxon>Bacillota</taxon>
        <taxon>Clostridia</taxon>
        <taxon>Peptostreptococcales</taxon>
        <taxon>Peptostreptococcaceae</taxon>
        <taxon>Romboutsia</taxon>
    </lineage>
</organism>
<proteinExistence type="inferred from homology"/>
<dbReference type="CDD" id="cd03784">
    <property type="entry name" value="GT1_Gtf-like"/>
    <property type="match status" value="1"/>
</dbReference>